<evidence type="ECO:0000259" key="11">
    <source>
        <dbReference type="PROSITE" id="PS50110"/>
    </source>
</evidence>
<reference evidence="14 15" key="1">
    <citation type="journal article" date="2019" name="Int. J. Syst. Evol. Microbiol.">
        <title>The Global Catalogue of Microorganisms (GCM) 10K type strain sequencing project: providing services to taxonomists for standard genome sequencing and annotation.</title>
        <authorList>
            <consortium name="The Broad Institute Genomics Platform"/>
            <consortium name="The Broad Institute Genome Sequencing Center for Infectious Disease"/>
            <person name="Wu L."/>
            <person name="Ma J."/>
        </authorList>
    </citation>
    <scope>NUCLEOTIDE SEQUENCE [LARGE SCALE GENOMIC DNA]</scope>
    <source>
        <strain evidence="14 15">JCM 6886</strain>
    </source>
</reference>
<dbReference type="InterPro" id="IPR051315">
    <property type="entry name" value="Bact_Chemotaxis_CheA"/>
</dbReference>
<dbReference type="Proteomes" id="UP001501476">
    <property type="component" value="Unassembled WGS sequence"/>
</dbReference>
<evidence type="ECO:0000256" key="2">
    <source>
        <dbReference type="ARBA" id="ARBA00012438"/>
    </source>
</evidence>
<keyword evidence="15" id="KW-1185">Reference proteome</keyword>
<dbReference type="SUPFAM" id="SSF50341">
    <property type="entry name" value="CheW-like"/>
    <property type="match status" value="1"/>
</dbReference>
<dbReference type="Pfam" id="PF00072">
    <property type="entry name" value="Response_reg"/>
    <property type="match status" value="1"/>
</dbReference>
<dbReference type="CDD" id="cd00088">
    <property type="entry name" value="HPT"/>
    <property type="match status" value="3"/>
</dbReference>
<dbReference type="PROSITE" id="PS50110">
    <property type="entry name" value="RESPONSE_REGULATORY"/>
    <property type="match status" value="1"/>
</dbReference>
<dbReference type="PANTHER" id="PTHR43395:SF8">
    <property type="entry name" value="HISTIDINE KINASE"/>
    <property type="match status" value="1"/>
</dbReference>
<dbReference type="InterPro" id="IPR036890">
    <property type="entry name" value="HATPase_C_sf"/>
</dbReference>
<dbReference type="InterPro" id="IPR004358">
    <property type="entry name" value="Sig_transdc_His_kin-like_C"/>
</dbReference>
<evidence type="ECO:0000256" key="6">
    <source>
        <dbReference type="ARBA" id="ARBA00023012"/>
    </source>
</evidence>
<dbReference type="SMART" id="SM00073">
    <property type="entry name" value="HPT"/>
    <property type="match status" value="3"/>
</dbReference>
<evidence type="ECO:0000259" key="12">
    <source>
        <dbReference type="PROSITE" id="PS50851"/>
    </source>
</evidence>
<keyword evidence="3 8" id="KW-0597">Phosphoprotein</keyword>
<evidence type="ECO:0000256" key="8">
    <source>
        <dbReference type="PROSITE-ProRule" id="PRU00169"/>
    </source>
</evidence>
<feature type="domain" description="Histidine kinase" evidence="10">
    <location>
        <begin position="1459"/>
        <end position="1673"/>
    </location>
</feature>
<dbReference type="PROSITE" id="PS50894">
    <property type="entry name" value="HPT"/>
    <property type="match status" value="3"/>
</dbReference>
<dbReference type="EMBL" id="BAAADG010000018">
    <property type="protein sequence ID" value="GAA0234023.1"/>
    <property type="molecule type" value="Genomic_DNA"/>
</dbReference>
<evidence type="ECO:0000313" key="14">
    <source>
        <dbReference type="EMBL" id="GAA0234023.1"/>
    </source>
</evidence>
<feature type="domain" description="HPt" evidence="13">
    <location>
        <begin position="1177"/>
        <end position="1281"/>
    </location>
</feature>
<accession>A0ABN0TZA0</accession>
<dbReference type="Pfam" id="PF02518">
    <property type="entry name" value="HATPase_c"/>
    <property type="match status" value="1"/>
</dbReference>
<sequence length="1963" mass="220542">MAQLIKGNYDALVWLQDELQQSLAHALAAMNNFLDGQAEEKLLTDTIESLYQVKGTLDMINMSGASMLTEETQKAVRALQNNQVTDTSAAQDAIVKSLLLLPNYIKLLNNDFLDHPLSLLDIINELRKVCKADTRTEIELFNPSLSIALPDSIAPNPARKLPALNIEQRKLGHVFQVLLLQWLRQQDNDSLRQMYAIVHFLRLSSHQEKVCLFWWTAEAFIEAIEHQGLTSAGQIKPLMGKLVQPIKQHSEAGEAALQLDFPADLEKQLLLAIAKATSRGSHVTLLKATLKLYFFDQRSRIYGMSDNALGDAHLALLEQLQDIKEQLNQHVHDGDVDIDVIESTSKQLQSMSDTLALLAEYEASNLLHHQVEQLNAISSRGDIPSEDDLTQLADSLLQAEALLASTTQANVSDQLRQTVMTECLLELSNIKETLTLMERSERYVDGLGETEQQLSLIAGSLDMLDQAAAAEIVKMTSETLSDYHAGEKTFSAIKLQRLADIIACCELYMEGVRHHGQADDDYLATAKTKLLQFDNEYETATDEDVIIDTETSAEPALSVEDKRIEPYDFIDDPVLSGDDTVHSSPVEVSTDQPNIAGTDSGADADWHFAEGIDAEVAAIFIEEATEVLQELAHHIPAWIQQQDQAALNETRRHFHTLKGSGRMAKAQVIADLCWAVEDVLNHVIEGSRDDNDLVKKLVQDSYQLLPELLSRFTQADTSSPDNIDALYELKERCLNPLLKEVKAQRQQDQRTSVERYIQIRQARDAARLDVDLATYQAQQDAQYSPDKPVFEIDPILPTGVERYIRKKWGLEKHQSPLMTSVESYIQRLHTEHETTITEPQQTSVARYIAQQDRLKEIEAFRTSIPVEEILSPISSVDRYLIQRAQDNTSVDQYIKAKTLSEQEADEIAEEEHNELLNIFVAEAQQHISTLKQSLNDIAFSRQITSPVLRSVHSLKGCANIAGIKTMAMIATEMDQAVKQLHMNDTVLDNHQMTLMHEVVDGLDKLLEHVMNQSEQPDLITLSSYISELTPSGETALAPVIDPEYLMILLEETDELLEDYTKQLKQWQLVPTDQDNLLAISSTLRQLEQTASDAQQTLIANTYASLNKLINQCHPQDIGLNALLEQGYEQLNQFIESLLQNKPLSTSADFSARVDNYLAQKTRHQQDMGLDETDYAIPADMDDDLLSAFAAEAQELLDSSSQIIKAWVSHTHTEQDILQLQRDLHTLKGGARLTGISPMADLTHQIETLVLAVSDGLQEADEDFFDLLQRCQDKLAEMQEQLANHQPVKTALSLIAEISTRTEGQDLHIEDRPLPAPEKVRQAERDIDTASDILPVSPIQTDTPPAPQHVEQVRVRADLLDYLTNFAGEVSISRDRVTQQHIALRQQLHEMEETVARLHDQLRNLEIETETQILFRYEDERLKNESDFDPLELDRFSLIQQLSRGLTESVIDLHDISHSMDTLVRETDAILLQQSRLNTDLQQGLMTTRLLPFSGIVGRLERIVRQTASELGKKVELKIRGSELDIDRTILDRLVAPLEHILRNAIAHGIEDSEDRLNHGKAANGLLSLVITREGSEIVINISDDGQGINIDKVREKALSMNLINHHDMPSEDELIQLILSSGFSTADNISQLAGRGVGMDVVSNEIRGMKGRLSIKSERGKGSTFTIRLPLTLSVIQALLIRVQDEQYALPLNTITAGERISVRDIKLMLGTHKPHYDFQGEKYRFMPLSSLLDKPLSLSDNLKHQMPLLLFRSGDLRIALLVDDIVSNREIVIKSVGTQLGHITAINGATILGDGRVVFILDIPTLMDSSQNISLDTDDAINLERELEQLQDRLPTAMVVDDSITMRKATGNLLRRIGFEVMTARDGVDALSQLHEQKPDIILLDVEMPRMDGFEFASIVRNDQEFRHLPIIMITSRTGNKHRERALEIGVNAYLGKPYQEEELIWQMQKLLGKVSFQETTQ</sequence>
<keyword evidence="6" id="KW-0902">Two-component regulatory system</keyword>
<dbReference type="InterPro" id="IPR058661">
    <property type="entry name" value="FimL_2nd"/>
</dbReference>
<dbReference type="PROSITE" id="PS50109">
    <property type="entry name" value="HIS_KIN"/>
    <property type="match status" value="1"/>
</dbReference>
<dbReference type="Gene3D" id="3.30.565.10">
    <property type="entry name" value="Histidine kinase-like ATPase, C-terminal domain"/>
    <property type="match status" value="1"/>
</dbReference>
<dbReference type="InterPro" id="IPR008207">
    <property type="entry name" value="Sig_transdc_His_kin_Hpt_dom"/>
</dbReference>
<dbReference type="InterPro" id="IPR005467">
    <property type="entry name" value="His_kinase_dom"/>
</dbReference>
<name>A0ABN0TZA0_9GAMM</name>
<dbReference type="InterPro" id="IPR003594">
    <property type="entry name" value="HATPase_dom"/>
</dbReference>
<dbReference type="SUPFAM" id="SSF55874">
    <property type="entry name" value="ATPase domain of HSP90 chaperone/DNA topoisomerase II/histidine kinase"/>
    <property type="match status" value="1"/>
</dbReference>
<dbReference type="InterPro" id="IPR036061">
    <property type="entry name" value="CheW-like_dom_sf"/>
</dbReference>
<comment type="caution">
    <text evidence="14">The sequence shown here is derived from an EMBL/GenBank/DDBJ whole genome shotgun (WGS) entry which is preliminary data.</text>
</comment>
<feature type="domain" description="Response regulatory" evidence="11">
    <location>
        <begin position="1837"/>
        <end position="1953"/>
    </location>
</feature>
<keyword evidence="5" id="KW-0418">Kinase</keyword>
<dbReference type="InterPro" id="IPR002545">
    <property type="entry name" value="CheW-lke_dom"/>
</dbReference>
<feature type="modified residue" description="4-aspartylphosphate" evidence="8">
    <location>
        <position position="1886"/>
    </location>
</feature>
<dbReference type="SUPFAM" id="SSF52172">
    <property type="entry name" value="CheY-like"/>
    <property type="match status" value="1"/>
</dbReference>
<dbReference type="RefSeq" id="WP_286303512.1">
    <property type="nucleotide sequence ID" value="NZ_AP027741.1"/>
</dbReference>
<feature type="domain" description="HPt" evidence="13">
    <location>
        <begin position="609"/>
        <end position="711"/>
    </location>
</feature>
<dbReference type="SMART" id="SM00448">
    <property type="entry name" value="REC"/>
    <property type="match status" value="1"/>
</dbReference>
<feature type="modified residue" description="Phosphohistidine" evidence="7">
    <location>
        <position position="952"/>
    </location>
</feature>
<proteinExistence type="predicted"/>
<dbReference type="InterPro" id="IPR004105">
    <property type="entry name" value="CheA-like_dim"/>
</dbReference>
<feature type="domain" description="CheW-like" evidence="12">
    <location>
        <begin position="1675"/>
        <end position="1813"/>
    </location>
</feature>
<dbReference type="SMART" id="SM00387">
    <property type="entry name" value="HATPase_c"/>
    <property type="match status" value="1"/>
</dbReference>
<comment type="catalytic activity">
    <reaction evidence="1">
        <text>ATP + protein L-histidine = ADP + protein N-phospho-L-histidine.</text>
        <dbReference type="EC" id="2.7.13.3"/>
    </reaction>
</comment>
<dbReference type="PROSITE" id="PS50851">
    <property type="entry name" value="CHEW"/>
    <property type="match status" value="1"/>
</dbReference>
<evidence type="ECO:0000256" key="4">
    <source>
        <dbReference type="ARBA" id="ARBA00022679"/>
    </source>
</evidence>
<evidence type="ECO:0000259" key="13">
    <source>
        <dbReference type="PROSITE" id="PS50894"/>
    </source>
</evidence>
<dbReference type="Gene3D" id="3.40.50.2300">
    <property type="match status" value="1"/>
</dbReference>
<gene>
    <name evidence="14" type="ORF">GCM10008964_26670</name>
</gene>
<dbReference type="PANTHER" id="PTHR43395">
    <property type="entry name" value="SENSOR HISTIDINE KINASE CHEA"/>
    <property type="match status" value="1"/>
</dbReference>
<dbReference type="Pfam" id="PF01627">
    <property type="entry name" value="Hpt"/>
    <property type="match status" value="3"/>
</dbReference>
<dbReference type="PRINTS" id="PR00344">
    <property type="entry name" value="BCTRLSENSOR"/>
</dbReference>
<dbReference type="InterPro" id="IPR036641">
    <property type="entry name" value="HPT_dom_sf"/>
</dbReference>
<organism evidence="14 15">
    <name type="scientific">Methylophaga marina</name>
    <dbReference type="NCBI Taxonomy" id="45495"/>
    <lineage>
        <taxon>Bacteria</taxon>
        <taxon>Pseudomonadati</taxon>
        <taxon>Pseudomonadota</taxon>
        <taxon>Gammaproteobacteria</taxon>
        <taxon>Thiotrichales</taxon>
        <taxon>Piscirickettsiaceae</taxon>
        <taxon>Methylophaga</taxon>
    </lineage>
</organism>
<evidence type="ECO:0000256" key="5">
    <source>
        <dbReference type="ARBA" id="ARBA00022777"/>
    </source>
</evidence>
<feature type="coiled-coil region" evidence="9">
    <location>
        <begin position="1373"/>
        <end position="1407"/>
    </location>
</feature>
<evidence type="ECO:0000256" key="7">
    <source>
        <dbReference type="PROSITE-ProRule" id="PRU00110"/>
    </source>
</evidence>
<keyword evidence="9" id="KW-0175">Coiled coil</keyword>
<dbReference type="InterPro" id="IPR011006">
    <property type="entry name" value="CheY-like_superfamily"/>
</dbReference>
<evidence type="ECO:0000313" key="15">
    <source>
        <dbReference type="Proteomes" id="UP001501476"/>
    </source>
</evidence>
<feature type="modified residue" description="Phosphohistidine" evidence="7">
    <location>
        <position position="1224"/>
    </location>
</feature>
<dbReference type="SUPFAM" id="SSF47226">
    <property type="entry name" value="Histidine-containing phosphotransfer domain, HPT domain"/>
    <property type="match status" value="4"/>
</dbReference>
<evidence type="ECO:0000256" key="3">
    <source>
        <dbReference type="ARBA" id="ARBA00022553"/>
    </source>
</evidence>
<evidence type="ECO:0000256" key="1">
    <source>
        <dbReference type="ARBA" id="ARBA00000085"/>
    </source>
</evidence>
<protein>
    <recommendedName>
        <fullName evidence="2">histidine kinase</fullName>
        <ecNumber evidence="2">2.7.13.3</ecNumber>
    </recommendedName>
</protein>
<dbReference type="SMART" id="SM00260">
    <property type="entry name" value="CheW"/>
    <property type="match status" value="1"/>
</dbReference>
<dbReference type="Gene3D" id="2.30.30.40">
    <property type="entry name" value="SH3 Domains"/>
    <property type="match status" value="1"/>
</dbReference>
<evidence type="ECO:0000256" key="9">
    <source>
        <dbReference type="SAM" id="Coils"/>
    </source>
</evidence>
<dbReference type="SMART" id="SM01231">
    <property type="entry name" value="H-kinase_dim"/>
    <property type="match status" value="1"/>
</dbReference>
<dbReference type="InterPro" id="IPR001789">
    <property type="entry name" value="Sig_transdc_resp-reg_receiver"/>
</dbReference>
<dbReference type="Pfam" id="PF26379">
    <property type="entry name" value="FimL_2nd"/>
    <property type="match status" value="1"/>
</dbReference>
<dbReference type="Pfam" id="PF01584">
    <property type="entry name" value="CheW"/>
    <property type="match status" value="1"/>
</dbReference>
<dbReference type="Gene3D" id="1.20.120.160">
    <property type="entry name" value="HPT domain"/>
    <property type="match status" value="3"/>
</dbReference>
<feature type="domain" description="HPt" evidence="13">
    <location>
        <begin position="908"/>
        <end position="1009"/>
    </location>
</feature>
<evidence type="ECO:0000259" key="10">
    <source>
        <dbReference type="PROSITE" id="PS50109"/>
    </source>
</evidence>
<dbReference type="EC" id="2.7.13.3" evidence="2"/>
<feature type="modified residue" description="Phosphohistidine" evidence="7">
    <location>
        <position position="655"/>
    </location>
</feature>
<keyword evidence="4" id="KW-0808">Transferase</keyword>